<evidence type="ECO:0008006" key="4">
    <source>
        <dbReference type="Google" id="ProtNLM"/>
    </source>
</evidence>
<accession>A0A8K0L1I8</accession>
<evidence type="ECO:0000313" key="3">
    <source>
        <dbReference type="Proteomes" id="UP000809789"/>
    </source>
</evidence>
<dbReference type="AlphaFoldDB" id="A0A8K0L1I8"/>
<keyword evidence="3" id="KW-1185">Reference proteome</keyword>
<feature type="region of interest" description="Disordered" evidence="1">
    <location>
        <begin position="1"/>
        <end position="37"/>
    </location>
</feature>
<proteinExistence type="predicted"/>
<dbReference type="PANTHER" id="PTHR35179">
    <property type="entry name" value="PROTEIN CBG02620"/>
    <property type="match status" value="1"/>
</dbReference>
<feature type="region of interest" description="Disordered" evidence="1">
    <location>
        <begin position="485"/>
        <end position="523"/>
    </location>
</feature>
<evidence type="ECO:0000313" key="2">
    <source>
        <dbReference type="EMBL" id="KAG8626493.1"/>
    </source>
</evidence>
<comment type="caution">
    <text evidence="2">The sequence shown here is derived from an EMBL/GenBank/DDBJ whole genome shotgun (WGS) entry which is preliminary data.</text>
</comment>
<protein>
    <recommendedName>
        <fullName evidence="4">Geranylgeranyl pyrophosphate synthetase</fullName>
    </recommendedName>
</protein>
<feature type="compositionally biased region" description="Acidic residues" evidence="1">
    <location>
        <begin position="509"/>
        <end position="523"/>
    </location>
</feature>
<dbReference type="PANTHER" id="PTHR35179:SF2">
    <property type="entry name" value="START DOMAIN-CONTAINING PROTEIN"/>
    <property type="match status" value="1"/>
</dbReference>
<dbReference type="OrthoDB" id="5393654at2759"/>
<feature type="region of interest" description="Disordered" evidence="1">
    <location>
        <begin position="57"/>
        <end position="91"/>
    </location>
</feature>
<feature type="region of interest" description="Disordered" evidence="1">
    <location>
        <begin position="305"/>
        <end position="331"/>
    </location>
</feature>
<dbReference type="Proteomes" id="UP000809789">
    <property type="component" value="Unassembled WGS sequence"/>
</dbReference>
<reference evidence="2" key="1">
    <citation type="submission" date="2021-07" db="EMBL/GenBank/DDBJ databases">
        <title>Elsinoe batatas strain:CRI-CJ2 Genome sequencing and assembly.</title>
        <authorList>
            <person name="Huang L."/>
        </authorList>
    </citation>
    <scope>NUCLEOTIDE SEQUENCE</scope>
    <source>
        <strain evidence="2">CRI-CJ2</strain>
    </source>
</reference>
<gene>
    <name evidence="2" type="ORF">KVT40_005438</name>
</gene>
<dbReference type="EMBL" id="JAESVG020000006">
    <property type="protein sequence ID" value="KAG8626493.1"/>
    <property type="molecule type" value="Genomic_DNA"/>
</dbReference>
<organism evidence="2 3">
    <name type="scientific">Elsinoe batatas</name>
    <dbReference type="NCBI Taxonomy" id="2601811"/>
    <lineage>
        <taxon>Eukaryota</taxon>
        <taxon>Fungi</taxon>
        <taxon>Dikarya</taxon>
        <taxon>Ascomycota</taxon>
        <taxon>Pezizomycotina</taxon>
        <taxon>Dothideomycetes</taxon>
        <taxon>Dothideomycetidae</taxon>
        <taxon>Myriangiales</taxon>
        <taxon>Elsinoaceae</taxon>
        <taxon>Elsinoe</taxon>
    </lineage>
</organism>
<sequence>MAHIDEPAPCLPSANTRSSERDPCNPSDQVSHRRKQRNTTHIFTFIISLPIPYTTHPMARRDHWRGPGSRRGRGGRAGHEHRPDTSLYSHPNMVELPPLSVSQQLLERIPLSDAAHLKTGKKAKIEDLEYVASYNWKEGGKDPTIIVPGRPPRWQPTRSSQTLQEDSGVYYRDVNGAHFSSYPVEPALRAILVQRPDITVSDIQIFGCGNTFGSLLSFVRNEERTFRFGVEQVGPSLFFVRKTNTPRETLDDVRGFGHAFPDANTIWEKDVTTTSSHQRVISYTFAGLKCFIRSESDGYLPNKAGAVAASDSDTRDDLGSTNPSRMGALSLGLTSSPTSRNLVVEKAGRFVPQAAMFDLKTRTIKKKTDHISADDFLHRLWVNQTPNFIIAFHTHGTFDPNDVHVIDAGSGIHKWESDHAHELANLGGVLHKLKDLARTVKDNKFEVRRSVNGPLEIFSEVQSFSALPGDLRKLWDSAGEEFVDAVEQRGGANDHSDDQNGGTPNDVGSESDSDEGDEDYLKF</sequence>
<evidence type="ECO:0000256" key="1">
    <source>
        <dbReference type="SAM" id="MobiDB-lite"/>
    </source>
</evidence>
<name>A0A8K0L1I8_9PEZI</name>